<accession>A0ABD1T711</accession>
<dbReference type="AlphaFoldDB" id="A0ABD1T711"/>
<dbReference type="Proteomes" id="UP001604277">
    <property type="component" value="Unassembled WGS sequence"/>
</dbReference>
<evidence type="ECO:0000313" key="3">
    <source>
        <dbReference type="Proteomes" id="UP001604277"/>
    </source>
</evidence>
<name>A0ABD1T711_9LAMI</name>
<sequence length="126" mass="14175">MGGGRRGNERIMVFSGTKMVDVNCNTHMYNKILILSLAIKERHSTQQSPPQFLRRALGCVTVVTVDMGFLVEAQSEEKLSEKLFGAVNICQMEITSTTFINNAMPSKNVLSYEDESENEDELWVLL</sequence>
<protein>
    <recommendedName>
        <fullName evidence="1">Protein ENHANCED DISEASE RESISTANCE 2 C-terminal domain-containing protein</fullName>
    </recommendedName>
</protein>
<dbReference type="Pfam" id="PF07059">
    <property type="entry name" value="EDR2_C"/>
    <property type="match status" value="1"/>
</dbReference>
<proteinExistence type="predicted"/>
<gene>
    <name evidence="2" type="ORF">Fot_32161</name>
</gene>
<organism evidence="2 3">
    <name type="scientific">Forsythia ovata</name>
    <dbReference type="NCBI Taxonomy" id="205694"/>
    <lineage>
        <taxon>Eukaryota</taxon>
        <taxon>Viridiplantae</taxon>
        <taxon>Streptophyta</taxon>
        <taxon>Embryophyta</taxon>
        <taxon>Tracheophyta</taxon>
        <taxon>Spermatophyta</taxon>
        <taxon>Magnoliopsida</taxon>
        <taxon>eudicotyledons</taxon>
        <taxon>Gunneridae</taxon>
        <taxon>Pentapetalae</taxon>
        <taxon>asterids</taxon>
        <taxon>lamiids</taxon>
        <taxon>Lamiales</taxon>
        <taxon>Oleaceae</taxon>
        <taxon>Forsythieae</taxon>
        <taxon>Forsythia</taxon>
    </lineage>
</organism>
<dbReference type="InterPro" id="IPR009769">
    <property type="entry name" value="EDR2_C"/>
</dbReference>
<comment type="caution">
    <text evidence="2">The sequence shown here is derived from an EMBL/GenBank/DDBJ whole genome shotgun (WGS) entry which is preliminary data.</text>
</comment>
<evidence type="ECO:0000313" key="2">
    <source>
        <dbReference type="EMBL" id="KAL2508514.1"/>
    </source>
</evidence>
<evidence type="ECO:0000259" key="1">
    <source>
        <dbReference type="Pfam" id="PF07059"/>
    </source>
</evidence>
<feature type="domain" description="Protein ENHANCED DISEASE RESISTANCE 2 C-terminal" evidence="1">
    <location>
        <begin position="51"/>
        <end position="93"/>
    </location>
</feature>
<reference evidence="3" key="1">
    <citation type="submission" date="2024-07" db="EMBL/GenBank/DDBJ databases">
        <title>Two chromosome-level genome assemblies of Korean endemic species Abeliophyllum distichum and Forsythia ovata (Oleaceae).</title>
        <authorList>
            <person name="Jang H."/>
        </authorList>
    </citation>
    <scope>NUCLEOTIDE SEQUENCE [LARGE SCALE GENOMIC DNA]</scope>
</reference>
<keyword evidence="3" id="KW-1185">Reference proteome</keyword>
<dbReference type="EMBL" id="JBFOLJ010000009">
    <property type="protein sequence ID" value="KAL2508514.1"/>
    <property type="molecule type" value="Genomic_DNA"/>
</dbReference>